<dbReference type="OrthoDB" id="3597845at2759"/>
<organism evidence="2 3">
    <name type="scientific">Hyaloscypha variabilis (strain UAMH 11265 / GT02V1 / F)</name>
    <name type="common">Meliniomyces variabilis</name>
    <dbReference type="NCBI Taxonomy" id="1149755"/>
    <lineage>
        <taxon>Eukaryota</taxon>
        <taxon>Fungi</taxon>
        <taxon>Dikarya</taxon>
        <taxon>Ascomycota</taxon>
        <taxon>Pezizomycotina</taxon>
        <taxon>Leotiomycetes</taxon>
        <taxon>Helotiales</taxon>
        <taxon>Hyaloscyphaceae</taxon>
        <taxon>Hyaloscypha</taxon>
        <taxon>Hyaloscypha variabilis</taxon>
    </lineage>
</organism>
<dbReference type="EMBL" id="KZ613956">
    <property type="protein sequence ID" value="PMD33444.1"/>
    <property type="molecule type" value="Genomic_DNA"/>
</dbReference>
<evidence type="ECO:0000313" key="3">
    <source>
        <dbReference type="Proteomes" id="UP000235786"/>
    </source>
</evidence>
<sequence>MSAGKTFYNANSKAINVGIQIILLLLTLACYILYVILFVRPAFFHLPSLLTPLHKGLKPTTAVTLISAVLVAATSTLVTRAVEQSLWIKLASRSVGKPMTAKESHMLAQWSVSPLGRLGYAFSGRYMTLRVAGPLLVAAAIVSPVLISGIAPSTSGSSSERIVPASMDPWTGYLDAANENFNGGDMTDVPNEVAALAYLNGLAVPASDICIDSMCSLIANGASINAAC</sequence>
<feature type="transmembrane region" description="Helical" evidence="1">
    <location>
        <begin position="21"/>
        <end position="43"/>
    </location>
</feature>
<evidence type="ECO:0000313" key="2">
    <source>
        <dbReference type="EMBL" id="PMD33444.1"/>
    </source>
</evidence>
<evidence type="ECO:0000256" key="1">
    <source>
        <dbReference type="SAM" id="Phobius"/>
    </source>
</evidence>
<dbReference type="Proteomes" id="UP000235786">
    <property type="component" value="Unassembled WGS sequence"/>
</dbReference>
<gene>
    <name evidence="2" type="ORF">L207DRAFT_589808</name>
</gene>
<proteinExistence type="predicted"/>
<feature type="transmembrane region" description="Helical" evidence="1">
    <location>
        <begin position="131"/>
        <end position="151"/>
    </location>
</feature>
<keyword evidence="1" id="KW-1133">Transmembrane helix</keyword>
<name>A0A2J6R4J7_HYAVF</name>
<keyword evidence="3" id="KW-1185">Reference proteome</keyword>
<protein>
    <submittedName>
        <fullName evidence="2">Uncharacterized protein</fullName>
    </submittedName>
</protein>
<accession>A0A2J6R4J7</accession>
<keyword evidence="1" id="KW-0472">Membrane</keyword>
<dbReference type="AlphaFoldDB" id="A0A2J6R4J7"/>
<dbReference type="STRING" id="1149755.A0A2J6R4J7"/>
<keyword evidence="1" id="KW-0812">Transmembrane</keyword>
<feature type="transmembrane region" description="Helical" evidence="1">
    <location>
        <begin position="63"/>
        <end position="82"/>
    </location>
</feature>
<dbReference type="PROSITE" id="PS51257">
    <property type="entry name" value="PROKAR_LIPOPROTEIN"/>
    <property type="match status" value="1"/>
</dbReference>
<reference evidence="2 3" key="1">
    <citation type="submission" date="2016-04" db="EMBL/GenBank/DDBJ databases">
        <title>A degradative enzymes factory behind the ericoid mycorrhizal symbiosis.</title>
        <authorList>
            <consortium name="DOE Joint Genome Institute"/>
            <person name="Martino E."/>
            <person name="Morin E."/>
            <person name="Grelet G."/>
            <person name="Kuo A."/>
            <person name="Kohler A."/>
            <person name="Daghino S."/>
            <person name="Barry K."/>
            <person name="Choi C."/>
            <person name="Cichocki N."/>
            <person name="Clum A."/>
            <person name="Copeland A."/>
            <person name="Hainaut M."/>
            <person name="Haridas S."/>
            <person name="Labutti K."/>
            <person name="Lindquist E."/>
            <person name="Lipzen A."/>
            <person name="Khouja H.-R."/>
            <person name="Murat C."/>
            <person name="Ohm R."/>
            <person name="Olson A."/>
            <person name="Spatafora J."/>
            <person name="Veneault-Fourrey C."/>
            <person name="Henrissat B."/>
            <person name="Grigoriev I."/>
            <person name="Martin F."/>
            <person name="Perotto S."/>
        </authorList>
    </citation>
    <scope>NUCLEOTIDE SEQUENCE [LARGE SCALE GENOMIC DNA]</scope>
    <source>
        <strain evidence="2 3">F</strain>
    </source>
</reference>